<dbReference type="InterPro" id="IPR016163">
    <property type="entry name" value="Ald_DH_C"/>
</dbReference>
<keyword evidence="1" id="KW-0560">Oxidoreductase</keyword>
<keyword evidence="4" id="KW-1185">Reference proteome</keyword>
<evidence type="ECO:0000313" key="4">
    <source>
        <dbReference type="Proteomes" id="UP001055804"/>
    </source>
</evidence>
<sequence>MKLESYVGGRWVKGRGVGRDLMNPTNGDVLGQVDATGIDPHAALAHARDVGGPALRALTFAQRGDLLRQIAEVLSANRAEYAEIARLNSGNTGVDAAIDIDGAIGTLKVYARIGKSLGDVRLIMEPGHEALSRDGGFGAGHILTSRTGAALHINAFNFPAWGLWEKVAVALLSGVGAVAKPASATAWLSHQMVRDVVEAGILPQGALSLVCGAGEELLDALQPFDHLAFTGSSGTAARLRAHPNVLAAAPRINIEADSVNATILGPDARPGTAVFDLLVQEADKALSVKAGQLCTNIRRVFVPAPLLDAVRDALAARIDQIAVGDPAEEGVSLGPLVNARQQHAALHGLSRLTEEARVIRGGGVPDRLAGGDRERGAFVAATLLVCEHPDQARFIHEMEVFGPVLTVMPYEAQADAAALAARGGGSLVASVFTNDVEFAAGVAGDIAPYHGRVLIVDESVGKAHTGHAIVMPQCVHGGPGRAGNGQELGGLRGLGFYMQRTAVQGSPVILERLRSMAAEGTV</sequence>
<organism evidence="3 4">
    <name type="scientific">Futiania mangrovi</name>
    <dbReference type="NCBI Taxonomy" id="2959716"/>
    <lineage>
        <taxon>Bacteria</taxon>
        <taxon>Pseudomonadati</taxon>
        <taxon>Pseudomonadota</taxon>
        <taxon>Alphaproteobacteria</taxon>
        <taxon>Futianiales</taxon>
        <taxon>Futianiaceae</taxon>
        <taxon>Futiania</taxon>
    </lineage>
</organism>
<dbReference type="SUPFAM" id="SSF53720">
    <property type="entry name" value="ALDH-like"/>
    <property type="match status" value="1"/>
</dbReference>
<accession>A0A9J6PIF5</accession>
<dbReference type="AlphaFoldDB" id="A0A9J6PIF5"/>
<dbReference type="NCBIfam" id="NF008868">
    <property type="entry name" value="PRK11903.1"/>
    <property type="match status" value="1"/>
</dbReference>
<feature type="domain" description="Aldehyde dehydrogenase" evidence="2">
    <location>
        <begin position="11"/>
        <end position="502"/>
    </location>
</feature>
<dbReference type="InterPro" id="IPR016162">
    <property type="entry name" value="Ald_DH_N"/>
</dbReference>
<gene>
    <name evidence="3" type="ORF">NJQ99_05545</name>
</gene>
<dbReference type="InterPro" id="IPR016161">
    <property type="entry name" value="Ald_DH/histidinol_DH"/>
</dbReference>
<dbReference type="Gene3D" id="3.40.309.10">
    <property type="entry name" value="Aldehyde Dehydrogenase, Chain A, domain 2"/>
    <property type="match status" value="1"/>
</dbReference>
<dbReference type="RefSeq" id="WP_269331794.1">
    <property type="nucleotide sequence ID" value="NZ_JAMZFT010000001.1"/>
</dbReference>
<evidence type="ECO:0000259" key="2">
    <source>
        <dbReference type="Pfam" id="PF00171"/>
    </source>
</evidence>
<dbReference type="Proteomes" id="UP001055804">
    <property type="component" value="Unassembled WGS sequence"/>
</dbReference>
<comment type="caution">
    <text evidence="3">The sequence shown here is derived from an EMBL/GenBank/DDBJ whole genome shotgun (WGS) entry which is preliminary data.</text>
</comment>
<dbReference type="GO" id="GO:0016620">
    <property type="term" value="F:oxidoreductase activity, acting on the aldehyde or oxo group of donors, NAD or NADP as acceptor"/>
    <property type="evidence" value="ECO:0007669"/>
    <property type="project" value="InterPro"/>
</dbReference>
<name>A0A9J6PIF5_9PROT</name>
<reference evidence="3" key="1">
    <citation type="submission" date="2022-06" db="EMBL/GenBank/DDBJ databases">
        <title>Isolation and Genomics of Futiania mangrovii gen. nov., sp. nov., a Rare and Metabolically-versatile member in the Class Alphaproteobacteria.</title>
        <authorList>
            <person name="Liu L."/>
            <person name="Huang W.-C."/>
            <person name="Pan J."/>
            <person name="Li J."/>
            <person name="Huang Y."/>
            <person name="Du H."/>
            <person name="Liu Y."/>
            <person name="Li M."/>
        </authorList>
    </citation>
    <scope>NUCLEOTIDE SEQUENCE</scope>
    <source>
        <strain evidence="3">FT118</strain>
    </source>
</reference>
<evidence type="ECO:0000313" key="3">
    <source>
        <dbReference type="EMBL" id="MCP1335866.1"/>
    </source>
</evidence>
<dbReference type="Pfam" id="PF00171">
    <property type="entry name" value="Aldedh"/>
    <property type="match status" value="1"/>
</dbReference>
<evidence type="ECO:0000256" key="1">
    <source>
        <dbReference type="ARBA" id="ARBA00023002"/>
    </source>
</evidence>
<protein>
    <submittedName>
        <fullName evidence="3">3,4-dehydroadipyl-CoA semialdehyde dehydrogenase</fullName>
    </submittedName>
</protein>
<dbReference type="InterPro" id="IPR015590">
    <property type="entry name" value="Aldehyde_DH_dom"/>
</dbReference>
<dbReference type="PANTHER" id="PTHR43111:SF1">
    <property type="entry name" value="ALDEHYDE DEHYDROGENASE B-RELATED"/>
    <property type="match status" value="1"/>
</dbReference>
<dbReference type="PANTHER" id="PTHR43111">
    <property type="entry name" value="ALDEHYDE DEHYDROGENASE B-RELATED"/>
    <property type="match status" value="1"/>
</dbReference>
<dbReference type="EMBL" id="JAMZFT010000001">
    <property type="protein sequence ID" value="MCP1335866.1"/>
    <property type="molecule type" value="Genomic_DNA"/>
</dbReference>
<dbReference type="Gene3D" id="3.40.605.10">
    <property type="entry name" value="Aldehyde Dehydrogenase, Chain A, domain 1"/>
    <property type="match status" value="1"/>
</dbReference>
<proteinExistence type="predicted"/>